<dbReference type="Proteomes" id="UP000005532">
    <property type="component" value="Unassembled WGS sequence"/>
</dbReference>
<proteinExistence type="predicted"/>
<sequence>MKILLNILRKYKAFDIMKQYLRARVLLFAITELLRLGTSRQALELLREAVSLKIQQKLKRRYSAALRNISSSSTLGDSSNKIWICWFQGIDNAPDIVKVCVNSIYRNFKEYDIVVITEHNRKDYVQFPDFIEEKISNKQITLTHLSDLLRLELLIKYGGIWIDSTVFVSESNIPNEILRADLFLYQELKPSSDGHSLPISSWFIVSKRNHPILLATQQMLYEYWKKNTFLIDYFLLHHFMNISKEYFNQLWSNVPKYSNSIPHLLQLELFEKYSEERLNNILRLTSIHKLSYKFSEENFQKKDTFFERVIKNRIKQ</sequence>
<name>C5S1B8_9PAST</name>
<protein>
    <submittedName>
        <fullName evidence="1">Putative teichoic acid/polysaccharide biosynthesis protein</fullName>
    </submittedName>
</protein>
<dbReference type="Gene3D" id="3.90.550.20">
    <property type="match status" value="1"/>
</dbReference>
<dbReference type="EMBL" id="ACQL01000085">
    <property type="protein sequence ID" value="EER47349.1"/>
    <property type="molecule type" value="Genomic_DNA"/>
</dbReference>
<accession>C5S1B8</accession>
<dbReference type="InterPro" id="IPR029044">
    <property type="entry name" value="Nucleotide-diphossugar_trans"/>
</dbReference>
<organism evidence="1 2">
    <name type="scientific">Actinobacillus minor NM305</name>
    <dbReference type="NCBI Taxonomy" id="637911"/>
    <lineage>
        <taxon>Bacteria</taxon>
        <taxon>Pseudomonadati</taxon>
        <taxon>Pseudomonadota</taxon>
        <taxon>Gammaproteobacteria</taxon>
        <taxon>Pasteurellales</taxon>
        <taxon>Pasteurellaceae</taxon>
        <taxon>Actinobacillus</taxon>
    </lineage>
</organism>
<evidence type="ECO:0000313" key="2">
    <source>
        <dbReference type="Proteomes" id="UP000005532"/>
    </source>
</evidence>
<dbReference type="RefSeq" id="WP_005823555.1">
    <property type="nucleotide sequence ID" value="NZ_ACQL01000085.1"/>
</dbReference>
<dbReference type="InterPro" id="IPR008441">
    <property type="entry name" value="AfumC-like_glycosyl_Trfase"/>
</dbReference>
<gene>
    <name evidence="1" type="ORF">AM305_08479</name>
</gene>
<evidence type="ECO:0000313" key="1">
    <source>
        <dbReference type="EMBL" id="EER47349.1"/>
    </source>
</evidence>
<comment type="caution">
    <text evidence="1">The sequence shown here is derived from an EMBL/GenBank/DDBJ whole genome shotgun (WGS) entry which is preliminary data.</text>
</comment>
<dbReference type="eggNOG" id="COG3774">
    <property type="taxonomic scope" value="Bacteria"/>
</dbReference>
<dbReference type="AlphaFoldDB" id="C5S1B8"/>
<dbReference type="GO" id="GO:0016757">
    <property type="term" value="F:glycosyltransferase activity"/>
    <property type="evidence" value="ECO:0007669"/>
    <property type="project" value="InterPro"/>
</dbReference>
<dbReference type="SUPFAM" id="SSF53448">
    <property type="entry name" value="Nucleotide-diphospho-sugar transferases"/>
    <property type="match status" value="1"/>
</dbReference>
<reference evidence="1 2" key="1">
    <citation type="journal article" date="2010" name="Vet. Microbiol.">
        <title>Production of haemolysins by strains of the Actinobacillus minor/porcitonsillarum complex.</title>
        <authorList>
            <person name="Arya G."/>
            <person name="Niven D.F."/>
        </authorList>
    </citation>
    <scope>NUCLEOTIDE SEQUENCE [LARGE SCALE GENOMIC DNA]</scope>
    <source>
        <strain evidence="1 2">NM305</strain>
    </source>
</reference>
<dbReference type="Pfam" id="PF05704">
    <property type="entry name" value="Caps_synth"/>
    <property type="match status" value="1"/>
</dbReference>
<dbReference type="OrthoDB" id="9802881at2"/>